<protein>
    <submittedName>
        <fullName evidence="1">Uncharacterized protein</fullName>
    </submittedName>
</protein>
<dbReference type="EMBL" id="JEMT01003086">
    <property type="protein sequence ID" value="EXX79486.1"/>
    <property type="molecule type" value="Genomic_DNA"/>
</dbReference>
<gene>
    <name evidence="1" type="ORF">RirG_005110</name>
</gene>
<evidence type="ECO:0000313" key="1">
    <source>
        <dbReference type="EMBL" id="EXX79486.1"/>
    </source>
</evidence>
<dbReference type="HOGENOM" id="CLU_2706151_0_0_1"/>
<evidence type="ECO:0000313" key="2">
    <source>
        <dbReference type="Proteomes" id="UP000022910"/>
    </source>
</evidence>
<dbReference type="AlphaFoldDB" id="A0A015M3A2"/>
<keyword evidence="2" id="KW-1185">Reference proteome</keyword>
<sequence>MEVNKSFGKIDQSGIARRRSFLRGRNNKDHVIFKREENNKELNKECVRKENVWDHGSKSIVEEQASQSRKLWR</sequence>
<comment type="caution">
    <text evidence="1">The sequence shown here is derived from an EMBL/GenBank/DDBJ whole genome shotgun (WGS) entry which is preliminary data.</text>
</comment>
<accession>A0A015M3A2</accession>
<dbReference type="Proteomes" id="UP000022910">
    <property type="component" value="Unassembled WGS sequence"/>
</dbReference>
<reference evidence="1 2" key="1">
    <citation type="submission" date="2014-02" db="EMBL/GenBank/DDBJ databases">
        <title>Single nucleus genome sequencing reveals high similarity among nuclei of an endomycorrhizal fungus.</title>
        <authorList>
            <person name="Lin K."/>
            <person name="Geurts R."/>
            <person name="Zhang Z."/>
            <person name="Limpens E."/>
            <person name="Saunders D.G."/>
            <person name="Mu D."/>
            <person name="Pang E."/>
            <person name="Cao H."/>
            <person name="Cha H."/>
            <person name="Lin T."/>
            <person name="Zhou Q."/>
            <person name="Shang Y."/>
            <person name="Li Y."/>
            <person name="Ivanov S."/>
            <person name="Sharma T."/>
            <person name="Velzen R.V."/>
            <person name="Ruijter N.D."/>
            <person name="Aanen D.K."/>
            <person name="Win J."/>
            <person name="Kamoun S."/>
            <person name="Bisseling T."/>
            <person name="Huang S."/>
        </authorList>
    </citation>
    <scope>NUCLEOTIDE SEQUENCE [LARGE SCALE GENOMIC DNA]</scope>
    <source>
        <strain evidence="2">DAOM197198w</strain>
    </source>
</reference>
<proteinExistence type="predicted"/>
<organism evidence="1 2">
    <name type="scientific">Rhizophagus irregularis (strain DAOM 197198w)</name>
    <name type="common">Glomus intraradices</name>
    <dbReference type="NCBI Taxonomy" id="1432141"/>
    <lineage>
        <taxon>Eukaryota</taxon>
        <taxon>Fungi</taxon>
        <taxon>Fungi incertae sedis</taxon>
        <taxon>Mucoromycota</taxon>
        <taxon>Glomeromycotina</taxon>
        <taxon>Glomeromycetes</taxon>
        <taxon>Glomerales</taxon>
        <taxon>Glomeraceae</taxon>
        <taxon>Rhizophagus</taxon>
    </lineage>
</organism>
<name>A0A015M3A2_RHIIW</name>